<dbReference type="RefSeq" id="XP_056543700.1">
    <property type="nucleotide sequence ID" value="XM_056688145.1"/>
</dbReference>
<gene>
    <name evidence="9" type="ORF">N7482_006020</name>
</gene>
<keyword evidence="4 7" id="KW-0472">Membrane</keyword>
<keyword evidence="3 7" id="KW-1133">Transmembrane helix</keyword>
<feature type="transmembrane region" description="Helical" evidence="7">
    <location>
        <begin position="223"/>
        <end position="244"/>
    </location>
</feature>
<feature type="transmembrane region" description="Helical" evidence="7">
    <location>
        <begin position="6"/>
        <end position="29"/>
    </location>
</feature>
<feature type="domain" description="Rhodopsin" evidence="8">
    <location>
        <begin position="26"/>
        <end position="280"/>
    </location>
</feature>
<evidence type="ECO:0000256" key="4">
    <source>
        <dbReference type="ARBA" id="ARBA00023136"/>
    </source>
</evidence>
<dbReference type="InterPro" id="IPR052337">
    <property type="entry name" value="SAT4-like"/>
</dbReference>
<dbReference type="EMBL" id="JAPQKN010000003">
    <property type="protein sequence ID" value="KAJ5167239.1"/>
    <property type="molecule type" value="Genomic_DNA"/>
</dbReference>
<evidence type="ECO:0000256" key="6">
    <source>
        <dbReference type="SAM" id="MobiDB-lite"/>
    </source>
</evidence>
<feature type="transmembrane region" description="Helical" evidence="7">
    <location>
        <begin position="189"/>
        <end position="211"/>
    </location>
</feature>
<dbReference type="GeneID" id="81427321"/>
<dbReference type="PANTHER" id="PTHR33048:SF166">
    <property type="entry name" value="PTH11-LIKE INTEGRAL MEMBRANE PROTEIN"/>
    <property type="match status" value="1"/>
</dbReference>
<dbReference type="GO" id="GO:0016020">
    <property type="term" value="C:membrane"/>
    <property type="evidence" value="ECO:0007669"/>
    <property type="project" value="UniProtKB-SubCell"/>
</dbReference>
<evidence type="ECO:0000256" key="3">
    <source>
        <dbReference type="ARBA" id="ARBA00022989"/>
    </source>
</evidence>
<dbReference type="Proteomes" id="UP001149163">
    <property type="component" value="Unassembled WGS sequence"/>
</dbReference>
<dbReference type="AlphaFoldDB" id="A0A9W9I5X1"/>
<evidence type="ECO:0000259" key="8">
    <source>
        <dbReference type="Pfam" id="PF20684"/>
    </source>
</evidence>
<comment type="caution">
    <text evidence="9">The sequence shown here is derived from an EMBL/GenBank/DDBJ whole genome shotgun (WGS) entry which is preliminary data.</text>
</comment>
<proteinExistence type="inferred from homology"/>
<reference evidence="9" key="1">
    <citation type="submission" date="2022-11" db="EMBL/GenBank/DDBJ databases">
        <authorList>
            <person name="Petersen C."/>
        </authorList>
    </citation>
    <scope>NUCLEOTIDE SEQUENCE</scope>
    <source>
        <strain evidence="9">IBT 26290</strain>
    </source>
</reference>
<dbReference type="PANTHER" id="PTHR33048">
    <property type="entry name" value="PTH11-LIKE INTEGRAL MEMBRANE PROTEIN (AFU_ORTHOLOGUE AFUA_5G11245)"/>
    <property type="match status" value="1"/>
</dbReference>
<dbReference type="Pfam" id="PF20684">
    <property type="entry name" value="Fung_rhodopsin"/>
    <property type="match status" value="1"/>
</dbReference>
<feature type="region of interest" description="Disordered" evidence="6">
    <location>
        <begin position="328"/>
        <end position="347"/>
    </location>
</feature>
<evidence type="ECO:0000313" key="9">
    <source>
        <dbReference type="EMBL" id="KAJ5167239.1"/>
    </source>
</evidence>
<evidence type="ECO:0000256" key="1">
    <source>
        <dbReference type="ARBA" id="ARBA00004141"/>
    </source>
</evidence>
<name>A0A9W9I5X1_9EURO</name>
<protein>
    <recommendedName>
        <fullName evidence="8">Rhodopsin domain-containing protein</fullName>
    </recommendedName>
</protein>
<comment type="similarity">
    <text evidence="5">Belongs to the SAT4 family.</text>
</comment>
<evidence type="ECO:0000313" key="10">
    <source>
        <dbReference type="Proteomes" id="UP001149163"/>
    </source>
</evidence>
<dbReference type="InterPro" id="IPR049326">
    <property type="entry name" value="Rhodopsin_dom_fungi"/>
</dbReference>
<evidence type="ECO:0000256" key="2">
    <source>
        <dbReference type="ARBA" id="ARBA00022692"/>
    </source>
</evidence>
<reference evidence="9" key="2">
    <citation type="journal article" date="2023" name="IMA Fungus">
        <title>Comparative genomic study of the Penicillium genus elucidates a diverse pangenome and 15 lateral gene transfer events.</title>
        <authorList>
            <person name="Petersen C."/>
            <person name="Sorensen T."/>
            <person name="Nielsen M.R."/>
            <person name="Sondergaard T.E."/>
            <person name="Sorensen J.L."/>
            <person name="Fitzpatrick D.A."/>
            <person name="Frisvad J.C."/>
            <person name="Nielsen K.L."/>
        </authorList>
    </citation>
    <scope>NUCLEOTIDE SEQUENCE</scope>
    <source>
        <strain evidence="9">IBT 26290</strain>
    </source>
</reference>
<keyword evidence="10" id="KW-1185">Reference proteome</keyword>
<evidence type="ECO:0000256" key="5">
    <source>
        <dbReference type="ARBA" id="ARBA00038359"/>
    </source>
</evidence>
<feature type="transmembrane region" description="Helical" evidence="7">
    <location>
        <begin position="130"/>
        <end position="148"/>
    </location>
</feature>
<evidence type="ECO:0000256" key="7">
    <source>
        <dbReference type="SAM" id="Phobius"/>
    </source>
</evidence>
<organism evidence="9 10">
    <name type="scientific">Penicillium canariense</name>
    <dbReference type="NCBI Taxonomy" id="189055"/>
    <lineage>
        <taxon>Eukaryota</taxon>
        <taxon>Fungi</taxon>
        <taxon>Dikarya</taxon>
        <taxon>Ascomycota</taxon>
        <taxon>Pezizomycotina</taxon>
        <taxon>Eurotiomycetes</taxon>
        <taxon>Eurotiomycetidae</taxon>
        <taxon>Eurotiales</taxon>
        <taxon>Aspergillaceae</taxon>
        <taxon>Penicillium</taxon>
    </lineage>
</organism>
<keyword evidence="2 7" id="KW-0812">Transmembrane</keyword>
<accession>A0A9W9I5X1</accession>
<feature type="transmembrane region" description="Helical" evidence="7">
    <location>
        <begin position="41"/>
        <end position="65"/>
    </location>
</feature>
<feature type="transmembrane region" description="Helical" evidence="7">
    <location>
        <begin position="256"/>
        <end position="278"/>
    </location>
</feature>
<dbReference type="OrthoDB" id="2988756at2759"/>
<sequence>MLSHDQIVILNLAWVLGSATILIMVLRLLMRKLRKQRLILGDYLTMLAILCVLARSTFATVVTLWGNNNYTETDQHFTATEIHQREVGSKLTLANRMLYNTYLWIQKSVILLLYNRIFSCLPFAARIIKVFWVVLFVTFCVVQATSFVDCRPVRLYWQILISFIASNDLWDQNLTEANIGDCTDATIQLFTFVSLNIATDGMLLIFPLPLIFNLRQCPLKTRLQLLGLFSLGILLTIIAVLRLPVYENGTSQLRRYIWGSIEQFCAALVANLPTLYSLRRRKILGPISTPHSSFSNALVNRSSGSRRTPEEELLDWPDFVESRRGSCRDDIVTEESSNRTDEGDRNV</sequence>
<comment type="subcellular location">
    <subcellularLocation>
        <location evidence="1">Membrane</location>
        <topology evidence="1">Multi-pass membrane protein</topology>
    </subcellularLocation>
</comment>